<evidence type="ECO:0008006" key="2">
    <source>
        <dbReference type="Google" id="ProtNLM"/>
    </source>
</evidence>
<name>A0A0F9JY40_9ZZZZ</name>
<protein>
    <recommendedName>
        <fullName evidence="2">N-acetyltransferase domain-containing protein</fullName>
    </recommendedName>
</protein>
<evidence type="ECO:0000313" key="1">
    <source>
        <dbReference type="EMBL" id="KKM03803.1"/>
    </source>
</evidence>
<proteinExistence type="predicted"/>
<reference evidence="1" key="1">
    <citation type="journal article" date="2015" name="Nature">
        <title>Complex archaea that bridge the gap between prokaryotes and eukaryotes.</title>
        <authorList>
            <person name="Spang A."/>
            <person name="Saw J.H."/>
            <person name="Jorgensen S.L."/>
            <person name="Zaremba-Niedzwiedzka K."/>
            <person name="Martijn J."/>
            <person name="Lind A.E."/>
            <person name="van Eijk R."/>
            <person name="Schleper C."/>
            <person name="Guy L."/>
            <person name="Ettema T.J."/>
        </authorList>
    </citation>
    <scope>NUCLEOTIDE SEQUENCE</scope>
</reference>
<organism evidence="1">
    <name type="scientific">marine sediment metagenome</name>
    <dbReference type="NCBI Taxonomy" id="412755"/>
    <lineage>
        <taxon>unclassified sequences</taxon>
        <taxon>metagenomes</taxon>
        <taxon>ecological metagenomes</taxon>
    </lineage>
</organism>
<comment type="caution">
    <text evidence="1">The sequence shown here is derived from an EMBL/GenBank/DDBJ whole genome shotgun (WGS) entry which is preliminary data.</text>
</comment>
<gene>
    <name evidence="1" type="ORF">LCGC14_1770740</name>
</gene>
<dbReference type="InterPro" id="IPR016181">
    <property type="entry name" value="Acyl_CoA_acyltransferase"/>
</dbReference>
<accession>A0A0F9JY40</accession>
<dbReference type="AlphaFoldDB" id="A0A0F9JY40"/>
<dbReference type="EMBL" id="LAZR01016597">
    <property type="protein sequence ID" value="KKM03803.1"/>
    <property type="molecule type" value="Genomic_DNA"/>
</dbReference>
<dbReference type="Gene3D" id="3.40.630.30">
    <property type="match status" value="1"/>
</dbReference>
<dbReference type="SUPFAM" id="SSF55729">
    <property type="entry name" value="Acyl-CoA N-acyltransferases (Nat)"/>
    <property type="match status" value="1"/>
</dbReference>
<sequence length="187" mass="21618">MILEFECIEPEGTVIREVRPAQLSFGTLKGYYDKLKEFDTVFNGYVANNIDAFIQSFVKGNGSDDLQATGIIWEVDDVGILYLTNISIGNDALAHFNFWDRRYKGRENLIRGMMKHVMKEFNLHRITSEVGLFAAPWLPLALERMGFVREGRKREAIWHVPKGKREGQWFDSLIYSILRHEVEENGS</sequence>